<evidence type="ECO:0000313" key="1">
    <source>
        <dbReference type="EMBL" id="AET69191.1"/>
    </source>
</evidence>
<protein>
    <submittedName>
        <fullName evidence="1">Uncharacterized protein</fullName>
    </submittedName>
</protein>
<sequence length="86" mass="10115">METIADGLRSIYKLIEKGQLDNALWEITDLEENLRKKCPGLIDKYHLKTYFSKWRTRLLRTNAQGIQLVLSELDLLIRKLDQVVID</sequence>
<dbReference type="AlphaFoldDB" id="G7W6Q9"/>
<accession>G7W6Q9</accession>
<name>G7W6Q9_DESOD</name>
<dbReference type="eggNOG" id="ENOG5034B0B">
    <property type="taxonomic scope" value="Bacteria"/>
</dbReference>
<keyword evidence="2" id="KW-1185">Reference proteome</keyword>
<dbReference type="RefSeq" id="WP_014185999.1">
    <property type="nucleotide sequence ID" value="NC_016584.1"/>
</dbReference>
<organism evidence="1 2">
    <name type="scientific">Desulfosporosinus orientis (strain ATCC 19365 / DSM 765 / NCIMB 8382 / VKM B-1628 / Singapore I)</name>
    <name type="common">Desulfotomaculum orientis</name>
    <dbReference type="NCBI Taxonomy" id="768706"/>
    <lineage>
        <taxon>Bacteria</taxon>
        <taxon>Bacillati</taxon>
        <taxon>Bacillota</taxon>
        <taxon>Clostridia</taxon>
        <taxon>Eubacteriales</taxon>
        <taxon>Desulfitobacteriaceae</taxon>
        <taxon>Desulfosporosinus</taxon>
    </lineage>
</organism>
<dbReference type="HOGENOM" id="CLU_2507245_0_0_9"/>
<dbReference type="OrthoDB" id="9868135at2"/>
<gene>
    <name evidence="1" type="ordered locus">Desor_3724</name>
</gene>
<dbReference type="EMBL" id="CP003108">
    <property type="protein sequence ID" value="AET69191.1"/>
    <property type="molecule type" value="Genomic_DNA"/>
</dbReference>
<proteinExistence type="predicted"/>
<dbReference type="PATRIC" id="fig|768706.3.peg.3755"/>
<reference evidence="2" key="1">
    <citation type="submission" date="2011-11" db="EMBL/GenBank/DDBJ databases">
        <title>Complete sequence of Desulfosporosinus orientis DSM 765.</title>
        <authorList>
            <person name="Lucas S."/>
            <person name="Han J."/>
            <person name="Lapidus A."/>
            <person name="Cheng J.-F."/>
            <person name="Goodwin L."/>
            <person name="Pitluck S."/>
            <person name="Peters L."/>
            <person name="Ovchinnikova G."/>
            <person name="Teshima H."/>
            <person name="Detter J.C."/>
            <person name="Han C."/>
            <person name="Tapia R."/>
            <person name="Land M."/>
            <person name="Hauser L."/>
            <person name="Kyrpides N."/>
            <person name="Ivanova N."/>
            <person name="Pagani I."/>
            <person name="Pester M."/>
            <person name="Spring S."/>
            <person name="Ollivier B."/>
            <person name="Rattei T."/>
            <person name="Klenk H.-P."/>
            <person name="Wagner M."/>
            <person name="Loy A."/>
            <person name="Woyke T."/>
        </authorList>
    </citation>
    <scope>NUCLEOTIDE SEQUENCE [LARGE SCALE GENOMIC DNA]</scope>
    <source>
        <strain evidence="2">ATCC 19365 / DSM 765 / NCIMB 8382 / VKM B-1628</strain>
    </source>
</reference>
<evidence type="ECO:0000313" key="2">
    <source>
        <dbReference type="Proteomes" id="UP000006346"/>
    </source>
</evidence>
<dbReference type="KEGG" id="dor:Desor_3724"/>
<dbReference type="Proteomes" id="UP000006346">
    <property type="component" value="Chromosome"/>
</dbReference>
<reference evidence="1 2" key="2">
    <citation type="journal article" date="2012" name="J. Bacteriol.">
        <title>Complete genome sequences of Desulfosporosinus orientis DSM765T, Desulfosporosinus youngiae DSM17734T, Desulfosporosinus meridiei DSM13257T, and Desulfosporosinus acidiphilus DSM22704T.</title>
        <authorList>
            <person name="Pester M."/>
            <person name="Brambilla E."/>
            <person name="Alazard D."/>
            <person name="Rattei T."/>
            <person name="Weinmaier T."/>
            <person name="Han J."/>
            <person name="Lucas S."/>
            <person name="Lapidus A."/>
            <person name="Cheng J.F."/>
            <person name="Goodwin L."/>
            <person name="Pitluck S."/>
            <person name="Peters L."/>
            <person name="Ovchinnikova G."/>
            <person name="Teshima H."/>
            <person name="Detter J.C."/>
            <person name="Han C.S."/>
            <person name="Tapia R."/>
            <person name="Land M.L."/>
            <person name="Hauser L."/>
            <person name="Kyrpides N.C."/>
            <person name="Ivanova N.N."/>
            <person name="Pagani I."/>
            <person name="Huntmann M."/>
            <person name="Wei C.L."/>
            <person name="Davenport K.W."/>
            <person name="Daligault H."/>
            <person name="Chain P.S."/>
            <person name="Chen A."/>
            <person name="Mavromatis K."/>
            <person name="Markowitz V."/>
            <person name="Szeto E."/>
            <person name="Mikhailova N."/>
            <person name="Pati A."/>
            <person name="Wagner M."/>
            <person name="Woyke T."/>
            <person name="Ollivier B."/>
            <person name="Klenk H.P."/>
            <person name="Spring S."/>
            <person name="Loy A."/>
        </authorList>
    </citation>
    <scope>NUCLEOTIDE SEQUENCE [LARGE SCALE GENOMIC DNA]</scope>
    <source>
        <strain evidence="2">ATCC 19365 / DSM 765 / NCIMB 8382 / VKM B-1628</strain>
    </source>
</reference>